<dbReference type="EMBL" id="BSNF01000001">
    <property type="protein sequence ID" value="GLQ05388.1"/>
    <property type="molecule type" value="Genomic_DNA"/>
</dbReference>
<sequence length="166" mass="18386">MTQPDDYVTVPEEEIEEVVTGSLAKAVKEAGLQRKLRKQDLQRLSKKMTEFAAVGMSATVVRSGPLPAPEEFAKYEEVQEGTADRIIRLTEKEQSHRHEIEERQQSQDFVFSTLGLILGWLSFVTLVGGAMYGGYIGNKWLIVSCLSLAALGAIGQFVKAAIKKKK</sequence>
<name>A0ABQ5U299_9PROT</name>
<keyword evidence="3" id="KW-1185">Reference proteome</keyword>
<reference evidence="2" key="1">
    <citation type="journal article" date="2014" name="Int. J. Syst. Evol. Microbiol.">
        <title>Complete genome of a new Firmicutes species belonging to the dominant human colonic microbiota ('Ruminococcus bicirculans') reveals two chromosomes and a selective capacity to utilize plant glucans.</title>
        <authorList>
            <consortium name="NISC Comparative Sequencing Program"/>
            <person name="Wegmann U."/>
            <person name="Louis P."/>
            <person name="Goesmann A."/>
            <person name="Henrissat B."/>
            <person name="Duncan S.H."/>
            <person name="Flint H.J."/>
        </authorList>
    </citation>
    <scope>NUCLEOTIDE SEQUENCE</scope>
    <source>
        <strain evidence="2">NBRC 103408</strain>
    </source>
</reference>
<evidence type="ECO:0000256" key="1">
    <source>
        <dbReference type="SAM" id="Phobius"/>
    </source>
</evidence>
<dbReference type="InterPro" id="IPR019284">
    <property type="entry name" value="RP532"/>
</dbReference>
<dbReference type="Pfam" id="PF10097">
    <property type="entry name" value="DUF2335"/>
    <property type="match status" value="1"/>
</dbReference>
<evidence type="ECO:0000313" key="3">
    <source>
        <dbReference type="Proteomes" id="UP001161409"/>
    </source>
</evidence>
<proteinExistence type="predicted"/>
<feature type="transmembrane region" description="Helical" evidence="1">
    <location>
        <begin position="140"/>
        <end position="162"/>
    </location>
</feature>
<evidence type="ECO:0008006" key="4">
    <source>
        <dbReference type="Google" id="ProtNLM"/>
    </source>
</evidence>
<evidence type="ECO:0000313" key="2">
    <source>
        <dbReference type="EMBL" id="GLQ05388.1"/>
    </source>
</evidence>
<dbReference type="Proteomes" id="UP001161409">
    <property type="component" value="Unassembled WGS sequence"/>
</dbReference>
<keyword evidence="1" id="KW-1133">Transmembrane helix</keyword>
<comment type="caution">
    <text evidence="2">The sequence shown here is derived from an EMBL/GenBank/DDBJ whole genome shotgun (WGS) entry which is preliminary data.</text>
</comment>
<protein>
    <recommendedName>
        <fullName evidence="4">DUF2335 domain-containing protein</fullName>
    </recommendedName>
</protein>
<reference evidence="2" key="2">
    <citation type="submission" date="2023-01" db="EMBL/GenBank/DDBJ databases">
        <title>Draft genome sequence of Sneathiella chinensis strain NBRC 103408.</title>
        <authorList>
            <person name="Sun Q."/>
            <person name="Mori K."/>
        </authorList>
    </citation>
    <scope>NUCLEOTIDE SEQUENCE</scope>
    <source>
        <strain evidence="2">NBRC 103408</strain>
    </source>
</reference>
<keyword evidence="1" id="KW-0812">Transmembrane</keyword>
<organism evidence="2 3">
    <name type="scientific">Sneathiella chinensis</name>
    <dbReference type="NCBI Taxonomy" id="349750"/>
    <lineage>
        <taxon>Bacteria</taxon>
        <taxon>Pseudomonadati</taxon>
        <taxon>Pseudomonadota</taxon>
        <taxon>Alphaproteobacteria</taxon>
        <taxon>Sneathiellales</taxon>
        <taxon>Sneathiellaceae</taxon>
        <taxon>Sneathiella</taxon>
    </lineage>
</organism>
<feature type="transmembrane region" description="Helical" evidence="1">
    <location>
        <begin position="109"/>
        <end position="134"/>
    </location>
</feature>
<accession>A0ABQ5U299</accession>
<keyword evidence="1" id="KW-0472">Membrane</keyword>
<gene>
    <name evidence="2" type="ORF">GCM10007924_06090</name>
</gene>